<dbReference type="EMBL" id="CACVBS010000050">
    <property type="protein sequence ID" value="CAA7265699.1"/>
    <property type="molecule type" value="Genomic_DNA"/>
</dbReference>
<evidence type="ECO:0008006" key="4">
    <source>
        <dbReference type="Google" id="ProtNLM"/>
    </source>
</evidence>
<keyword evidence="3" id="KW-1185">Reference proteome</keyword>
<protein>
    <recommendedName>
        <fullName evidence="4">Transmembrane protein</fullName>
    </recommendedName>
</protein>
<dbReference type="AlphaFoldDB" id="A0A8S0VS32"/>
<feature type="transmembrane region" description="Helical" evidence="1">
    <location>
        <begin position="323"/>
        <end position="353"/>
    </location>
</feature>
<name>A0A8S0VS32_CYCAE</name>
<feature type="transmembrane region" description="Helical" evidence="1">
    <location>
        <begin position="140"/>
        <end position="157"/>
    </location>
</feature>
<feature type="transmembrane region" description="Helical" evidence="1">
    <location>
        <begin position="12"/>
        <end position="30"/>
    </location>
</feature>
<organism evidence="2 3">
    <name type="scientific">Cyclocybe aegerita</name>
    <name type="common">Black poplar mushroom</name>
    <name type="synonym">Agrocybe aegerita</name>
    <dbReference type="NCBI Taxonomy" id="1973307"/>
    <lineage>
        <taxon>Eukaryota</taxon>
        <taxon>Fungi</taxon>
        <taxon>Dikarya</taxon>
        <taxon>Basidiomycota</taxon>
        <taxon>Agaricomycotina</taxon>
        <taxon>Agaricomycetes</taxon>
        <taxon>Agaricomycetidae</taxon>
        <taxon>Agaricales</taxon>
        <taxon>Agaricineae</taxon>
        <taxon>Bolbitiaceae</taxon>
        <taxon>Cyclocybe</taxon>
    </lineage>
</organism>
<evidence type="ECO:0000313" key="3">
    <source>
        <dbReference type="Proteomes" id="UP000467700"/>
    </source>
</evidence>
<evidence type="ECO:0000256" key="1">
    <source>
        <dbReference type="SAM" id="Phobius"/>
    </source>
</evidence>
<feature type="transmembrane region" description="Helical" evidence="1">
    <location>
        <begin position="290"/>
        <end position="311"/>
    </location>
</feature>
<dbReference type="PANTHER" id="PTHR35043:SF7">
    <property type="entry name" value="TRANSCRIPTION FACTOR DOMAIN-CONTAINING PROTEIN"/>
    <property type="match status" value="1"/>
</dbReference>
<comment type="caution">
    <text evidence="2">The sequence shown here is derived from an EMBL/GenBank/DDBJ whole genome shotgun (WGS) entry which is preliminary data.</text>
</comment>
<keyword evidence="1" id="KW-0812">Transmembrane</keyword>
<reference evidence="2 3" key="1">
    <citation type="submission" date="2020-01" db="EMBL/GenBank/DDBJ databases">
        <authorList>
            <person name="Gupta K D."/>
        </authorList>
    </citation>
    <scope>NUCLEOTIDE SEQUENCE [LARGE SCALE GENOMIC DNA]</scope>
</reference>
<feature type="transmembrane region" description="Helical" evidence="1">
    <location>
        <begin position="365"/>
        <end position="390"/>
    </location>
</feature>
<feature type="transmembrane region" description="Helical" evidence="1">
    <location>
        <begin position="169"/>
        <end position="191"/>
    </location>
</feature>
<evidence type="ECO:0000313" key="2">
    <source>
        <dbReference type="EMBL" id="CAA7265699.1"/>
    </source>
</evidence>
<gene>
    <name evidence="2" type="ORF">AAE3_LOCUS8018</name>
</gene>
<sequence>MSPNPTQSRTAASILCSCLFTIFLSAWFAVRPNISTPNASWTRLTLEKSRVFVWTLLCPELMLMWALQQWYAGRTIVDLVPGRGWTTVHSHFLQMGGLILYKDGRPSQALCTKRLSKLLESGAVDPPNVSRTEIQDKSKLSPFLVVLVLLQVGWFLVQSGARLANRLPLTALEFETFMLLVLNGVLLAAWWDKPLDVATPVRVDLKFEIPREELEEPSEQDPDFHRPYPSIPDPPLLRLFTSFVVRPVLVISIAVVREVVNLFDDDDVLEGSLAVPVYYVSPLTDGGNSAAVFFIISVVFGMGFHGLHCLLWNSVFPSQAEALLWRVSSIVIAGVPGMVLFIFLVICGLVIFVSDAIVDAIPTMLWGYGAVLFLWIHAAARLAILVDAFLSLRSMSPRLLEEISWTAYIPHF</sequence>
<dbReference type="Proteomes" id="UP000467700">
    <property type="component" value="Unassembled WGS sequence"/>
</dbReference>
<keyword evidence="1" id="KW-1133">Transmembrane helix</keyword>
<accession>A0A8S0VS32</accession>
<proteinExistence type="predicted"/>
<dbReference type="OrthoDB" id="9451547at2759"/>
<dbReference type="PANTHER" id="PTHR35043">
    <property type="entry name" value="TRANSCRIPTION FACTOR DOMAIN-CONTAINING PROTEIN"/>
    <property type="match status" value="1"/>
</dbReference>
<keyword evidence="1" id="KW-0472">Membrane</keyword>
<feature type="transmembrane region" description="Helical" evidence="1">
    <location>
        <begin position="51"/>
        <end position="71"/>
    </location>
</feature>